<dbReference type="Proteomes" id="UP000195772">
    <property type="component" value="Unassembled WGS sequence"/>
</dbReference>
<dbReference type="PROSITE" id="PS00194">
    <property type="entry name" value="THIOREDOXIN_1"/>
    <property type="match status" value="1"/>
</dbReference>
<dbReference type="InterPro" id="IPR050553">
    <property type="entry name" value="Thioredoxin_ResA/DsbE_sf"/>
</dbReference>
<keyword evidence="3" id="KW-1015">Disulfide bond</keyword>
<dbReference type="OrthoDB" id="9794348at2"/>
<dbReference type="PROSITE" id="PS51352">
    <property type="entry name" value="THIOREDOXIN_2"/>
    <property type="match status" value="1"/>
</dbReference>
<dbReference type="PROSITE" id="PS51257">
    <property type="entry name" value="PROKAR_LIPOPROTEIN"/>
    <property type="match status" value="1"/>
</dbReference>
<keyword evidence="2" id="KW-0201">Cytochrome c-type biogenesis</keyword>
<dbReference type="GO" id="GO:0016209">
    <property type="term" value="F:antioxidant activity"/>
    <property type="evidence" value="ECO:0007669"/>
    <property type="project" value="InterPro"/>
</dbReference>
<evidence type="ECO:0000259" key="5">
    <source>
        <dbReference type="PROSITE" id="PS51352"/>
    </source>
</evidence>
<proteinExistence type="predicted"/>
<protein>
    <submittedName>
        <fullName evidence="6">Antioxidant AhpC</fullName>
    </submittedName>
</protein>
<dbReference type="EMBL" id="NFHB01000002">
    <property type="protein sequence ID" value="OUN04322.1"/>
    <property type="molecule type" value="Genomic_DNA"/>
</dbReference>
<name>A0A1Y3QXB3_9BACT</name>
<organism evidence="6 7">
    <name type="scientific">Alistipes onderdonkii</name>
    <dbReference type="NCBI Taxonomy" id="328813"/>
    <lineage>
        <taxon>Bacteria</taxon>
        <taxon>Pseudomonadati</taxon>
        <taxon>Bacteroidota</taxon>
        <taxon>Bacteroidia</taxon>
        <taxon>Bacteroidales</taxon>
        <taxon>Rikenellaceae</taxon>
        <taxon>Alistipes</taxon>
    </lineage>
</organism>
<dbReference type="InterPro" id="IPR036249">
    <property type="entry name" value="Thioredoxin-like_sf"/>
</dbReference>
<dbReference type="GO" id="GO:0017004">
    <property type="term" value="P:cytochrome complex assembly"/>
    <property type="evidence" value="ECO:0007669"/>
    <property type="project" value="UniProtKB-KW"/>
</dbReference>
<dbReference type="InterPro" id="IPR000866">
    <property type="entry name" value="AhpC/TSA"/>
</dbReference>
<dbReference type="eggNOG" id="COG0526">
    <property type="taxonomic scope" value="Bacteria"/>
</dbReference>
<dbReference type="PANTHER" id="PTHR42852:SF6">
    <property type="entry name" value="THIOL:DISULFIDE INTERCHANGE PROTEIN DSBE"/>
    <property type="match status" value="1"/>
</dbReference>
<dbReference type="Gene3D" id="3.40.30.10">
    <property type="entry name" value="Glutaredoxin"/>
    <property type="match status" value="1"/>
</dbReference>
<comment type="caution">
    <text evidence="6">The sequence shown here is derived from an EMBL/GenBank/DDBJ whole genome shotgun (WGS) entry which is preliminary data.</text>
</comment>
<dbReference type="Pfam" id="PF00578">
    <property type="entry name" value="AhpC-TSA"/>
    <property type="match status" value="1"/>
</dbReference>
<dbReference type="PANTHER" id="PTHR42852">
    <property type="entry name" value="THIOL:DISULFIDE INTERCHANGE PROTEIN DSBE"/>
    <property type="match status" value="1"/>
</dbReference>
<accession>A0A1Y3QXB3</accession>
<dbReference type="InterPro" id="IPR017937">
    <property type="entry name" value="Thioredoxin_CS"/>
</dbReference>
<feature type="domain" description="Thioredoxin" evidence="5">
    <location>
        <begin position="208"/>
        <end position="349"/>
    </location>
</feature>
<dbReference type="RefSeq" id="WP_087401231.1">
    <property type="nucleotide sequence ID" value="NZ_NFHB01000002.1"/>
</dbReference>
<evidence type="ECO:0000313" key="6">
    <source>
        <dbReference type="EMBL" id="OUN04322.1"/>
    </source>
</evidence>
<sequence>MKRISAIFIATALLSGCGSPHYTVTGRYGLAPGDSVYLLGSGDEVLAAGVMDTDTTFTLKGRIAASKLASLSDRYATVEPAMLFLEAGTIRIEPRNGSGYRVTGTRLNDRADSVYRSCAALDARLRDEKLSGGNPETIRAIASERDEVISTAVRANNDNLLGAYLFRQFQSSGSPAGVRERLAEFSPEMRAHPILRGVLARIEAVEKTAIGQPYTDLALCDAEGAAIPLSSVAGKTNWVLLDFWATWCAPCCREIPHLREAYAAYKAKGFEIYCVSLDNDEAKWRSFTSDNDMPWINVLGIDADKQSTAAAAYGITSIPANFLISPDGIIVAKNLRGGELSKKLAEMLK</sequence>
<evidence type="ECO:0000256" key="3">
    <source>
        <dbReference type="ARBA" id="ARBA00023157"/>
    </source>
</evidence>
<gene>
    <name evidence="6" type="ORF">B5G41_03155</name>
</gene>
<keyword evidence="4" id="KW-0676">Redox-active center</keyword>
<evidence type="ECO:0000313" key="7">
    <source>
        <dbReference type="Proteomes" id="UP000195772"/>
    </source>
</evidence>
<evidence type="ECO:0000256" key="1">
    <source>
        <dbReference type="ARBA" id="ARBA00004196"/>
    </source>
</evidence>
<dbReference type="GO" id="GO:0016491">
    <property type="term" value="F:oxidoreductase activity"/>
    <property type="evidence" value="ECO:0007669"/>
    <property type="project" value="InterPro"/>
</dbReference>
<dbReference type="InterPro" id="IPR013766">
    <property type="entry name" value="Thioredoxin_domain"/>
</dbReference>
<evidence type="ECO:0000256" key="2">
    <source>
        <dbReference type="ARBA" id="ARBA00022748"/>
    </source>
</evidence>
<comment type="subcellular location">
    <subcellularLocation>
        <location evidence="1">Cell envelope</location>
    </subcellularLocation>
</comment>
<evidence type="ECO:0000256" key="4">
    <source>
        <dbReference type="ARBA" id="ARBA00023284"/>
    </source>
</evidence>
<dbReference type="AlphaFoldDB" id="A0A1Y3QXB3"/>
<dbReference type="SUPFAM" id="SSF52833">
    <property type="entry name" value="Thioredoxin-like"/>
    <property type="match status" value="1"/>
</dbReference>
<reference evidence="7" key="1">
    <citation type="submission" date="2017-04" db="EMBL/GenBank/DDBJ databases">
        <title>Function of individual gut microbiota members based on whole genome sequencing of pure cultures obtained from chicken caecum.</title>
        <authorList>
            <person name="Medvecky M."/>
            <person name="Cejkova D."/>
            <person name="Polansky O."/>
            <person name="Karasova D."/>
            <person name="Kubasova T."/>
            <person name="Cizek A."/>
            <person name="Rychlik I."/>
        </authorList>
    </citation>
    <scope>NUCLEOTIDE SEQUENCE [LARGE SCALE GENOMIC DNA]</scope>
    <source>
        <strain evidence="7">An90</strain>
    </source>
</reference>
<dbReference type="GO" id="GO:0030313">
    <property type="term" value="C:cell envelope"/>
    <property type="evidence" value="ECO:0007669"/>
    <property type="project" value="UniProtKB-SubCell"/>
</dbReference>
<dbReference type="CDD" id="cd02966">
    <property type="entry name" value="TlpA_like_family"/>
    <property type="match status" value="1"/>
</dbReference>